<dbReference type="Gene3D" id="3.40.50.1820">
    <property type="entry name" value="alpha/beta hydrolase"/>
    <property type="match status" value="1"/>
</dbReference>
<dbReference type="RefSeq" id="WP_260403206.1">
    <property type="nucleotide sequence ID" value="NZ_JACHLI010000015.1"/>
</dbReference>
<evidence type="ECO:0000259" key="1">
    <source>
        <dbReference type="Pfam" id="PF12146"/>
    </source>
</evidence>
<dbReference type="Proteomes" id="UP000566995">
    <property type="component" value="Unassembled WGS sequence"/>
</dbReference>
<evidence type="ECO:0000313" key="3">
    <source>
        <dbReference type="Proteomes" id="UP000566995"/>
    </source>
</evidence>
<proteinExistence type="predicted"/>
<dbReference type="InterPro" id="IPR022742">
    <property type="entry name" value="Hydrolase_4"/>
</dbReference>
<comment type="caution">
    <text evidence="2">The sequence shown here is derived from an EMBL/GenBank/DDBJ whole genome shotgun (WGS) entry which is preliminary data.</text>
</comment>
<organism evidence="2 3">
    <name type="scientific">Pseudomonas nitroreducens</name>
    <dbReference type="NCBI Taxonomy" id="46680"/>
    <lineage>
        <taxon>Bacteria</taxon>
        <taxon>Pseudomonadati</taxon>
        <taxon>Pseudomonadota</taxon>
        <taxon>Gammaproteobacteria</taxon>
        <taxon>Pseudomonadales</taxon>
        <taxon>Pseudomonadaceae</taxon>
        <taxon>Pseudomonas</taxon>
    </lineage>
</organism>
<dbReference type="Gene3D" id="1.20.1440.110">
    <property type="entry name" value="acylaminoacyl peptidase"/>
    <property type="match status" value="1"/>
</dbReference>
<dbReference type="SUPFAM" id="SSF53474">
    <property type="entry name" value="alpha/beta-Hydrolases"/>
    <property type="match status" value="1"/>
</dbReference>
<gene>
    <name evidence="2" type="ORF">HNP46_003753</name>
</gene>
<name>A0A7W7P324_PSENT</name>
<feature type="domain" description="Serine aminopeptidase S33" evidence="1">
    <location>
        <begin position="160"/>
        <end position="278"/>
    </location>
</feature>
<dbReference type="Pfam" id="PF12146">
    <property type="entry name" value="Hydrolase_4"/>
    <property type="match status" value="1"/>
</dbReference>
<evidence type="ECO:0000313" key="2">
    <source>
        <dbReference type="EMBL" id="MBB4864877.1"/>
    </source>
</evidence>
<sequence>MTHTTATPPENPTRRLGMRYRFADEHMDLFFMAALGWGPAGGLDVGQAWYIAEQIVDGDPDSWVDAFERYGAYLDQQASSWLARGWQRQAGEMRLKAFASYRSAWQFAGPGQRFVELYQQQRRAFGQALEELRIASVRFDTPWQHSQLPGRFFPHADAQAPLVLVIGGADTSHEDLFLTVGRNLLERGYAVALADLPGQGLTQADGLYWEGEAEKPIAAVIDQLIERFGARPGHIALLGLSLGGYFAARAAGHETRLATLMASTPLPNAGELFARSVQATEQQFDAAPPSPAAMRNHQTTFWKAGAQTPEELVTRTVAMQADPSLVRLPFLSLLGGGESELFASQARHWHDSIRSTRKALVELPAETGADGHVQVNNRLRLAQECSGWLDDLFGRH</sequence>
<reference evidence="2 3" key="1">
    <citation type="submission" date="2020-08" db="EMBL/GenBank/DDBJ databases">
        <title>Functional genomics of gut bacteria from endangered species of beetles.</title>
        <authorList>
            <person name="Carlos-Shanley C."/>
        </authorList>
    </citation>
    <scope>NUCLEOTIDE SEQUENCE [LARGE SCALE GENOMIC DNA]</scope>
    <source>
        <strain evidence="2 3">S00179</strain>
    </source>
</reference>
<dbReference type="AlphaFoldDB" id="A0A7W7P324"/>
<protein>
    <submittedName>
        <fullName evidence="2">Pimeloyl-ACP methyl ester carboxylesterase</fullName>
    </submittedName>
</protein>
<dbReference type="EMBL" id="JACHLI010000015">
    <property type="protein sequence ID" value="MBB4864877.1"/>
    <property type="molecule type" value="Genomic_DNA"/>
</dbReference>
<dbReference type="InterPro" id="IPR029058">
    <property type="entry name" value="AB_hydrolase_fold"/>
</dbReference>
<accession>A0A7W7P324</accession>